<evidence type="ECO:0000256" key="3">
    <source>
        <dbReference type="ARBA" id="ARBA00022692"/>
    </source>
</evidence>
<comment type="function">
    <text evidence="9">Fluoride-specific ion channel. Important for reducing fluoride concentration in the cell, thus reducing its toxicity.</text>
</comment>
<dbReference type="GO" id="GO:0034220">
    <property type="term" value="P:monoatomic ion transmembrane transport"/>
    <property type="evidence" value="ECO:0007669"/>
    <property type="project" value="UniProtKB-KW"/>
</dbReference>
<evidence type="ECO:0000256" key="7">
    <source>
        <dbReference type="ARBA" id="ARBA00035120"/>
    </source>
</evidence>
<sequence length="116" mass="11999">MPLLLALLGGLAGGTLRYRTERTLQTRARCPTHWGPFTLNFLGCFLIGALAGWAYRSGLGWGTALLGGSVVAFSVCGYETAQLLGGGRHGRALVSALAGWFIGLAASAMGVFLALG</sequence>
<comment type="caution">
    <text evidence="12">The sequence shown here is derived from an EMBL/GenBank/DDBJ whole genome shotgun (WGS) entry which is preliminary data.</text>
</comment>
<organism evidence="12">
    <name type="scientific">Streptantibioticus silvisoli</name>
    <dbReference type="NCBI Taxonomy" id="2705255"/>
    <lineage>
        <taxon>Bacteria</taxon>
        <taxon>Bacillati</taxon>
        <taxon>Actinomycetota</taxon>
        <taxon>Actinomycetes</taxon>
        <taxon>Kitasatosporales</taxon>
        <taxon>Streptomycetaceae</taxon>
        <taxon>Streptantibioticus</taxon>
    </lineage>
</organism>
<evidence type="ECO:0000256" key="9">
    <source>
        <dbReference type="ARBA" id="ARBA00049940"/>
    </source>
</evidence>
<comment type="similarity">
    <text evidence="7 10">Belongs to the fluoride channel Fluc/FEX (TC 1.A.43) family.</text>
</comment>
<gene>
    <name evidence="11" type="ORF">POF43_005420</name>
    <name evidence="12" type="ORF">POF50_024320</name>
</gene>
<keyword evidence="4 10" id="KW-1133">Transmembrane helix</keyword>
<dbReference type="Proteomes" id="UP001156398">
    <property type="component" value="Unassembled WGS sequence"/>
</dbReference>
<evidence type="ECO:0000256" key="6">
    <source>
        <dbReference type="ARBA" id="ARBA00023303"/>
    </source>
</evidence>
<evidence type="ECO:0000256" key="5">
    <source>
        <dbReference type="ARBA" id="ARBA00023136"/>
    </source>
</evidence>
<comment type="subcellular location">
    <subcellularLocation>
        <location evidence="1">Cell membrane</location>
        <topology evidence="1">Multi-pass membrane protein</topology>
    </subcellularLocation>
</comment>
<accession>A0AA90H5S0</accession>
<keyword evidence="5 10" id="KW-0472">Membrane</keyword>
<dbReference type="AlphaFoldDB" id="A0AA90H5S0"/>
<feature type="transmembrane region" description="Helical" evidence="10">
    <location>
        <begin position="93"/>
        <end position="115"/>
    </location>
</feature>
<comment type="catalytic activity">
    <reaction evidence="8">
        <text>fluoride(in) = fluoride(out)</text>
        <dbReference type="Rhea" id="RHEA:76159"/>
        <dbReference type="ChEBI" id="CHEBI:17051"/>
    </reaction>
    <physiologicalReaction direction="left-to-right" evidence="8">
        <dbReference type="Rhea" id="RHEA:76160"/>
    </physiologicalReaction>
</comment>
<evidence type="ECO:0000256" key="8">
    <source>
        <dbReference type="ARBA" id="ARBA00035585"/>
    </source>
</evidence>
<feature type="transmembrane region" description="Helical" evidence="10">
    <location>
        <begin position="62"/>
        <end position="81"/>
    </location>
</feature>
<evidence type="ECO:0000256" key="1">
    <source>
        <dbReference type="ARBA" id="ARBA00004651"/>
    </source>
</evidence>
<dbReference type="RefSeq" id="WP_271315239.1">
    <property type="nucleotide sequence ID" value="NZ_JAAGKO020000005.1"/>
</dbReference>
<keyword evidence="2 10" id="KW-1003">Cell membrane</keyword>
<evidence type="ECO:0000313" key="13">
    <source>
        <dbReference type="Proteomes" id="UP001156398"/>
    </source>
</evidence>
<evidence type="ECO:0000256" key="10">
    <source>
        <dbReference type="RuleBase" id="RU004340"/>
    </source>
</evidence>
<dbReference type="InterPro" id="IPR003691">
    <property type="entry name" value="FluC"/>
</dbReference>
<evidence type="ECO:0000256" key="2">
    <source>
        <dbReference type="ARBA" id="ARBA00022475"/>
    </source>
</evidence>
<dbReference type="Pfam" id="PF02537">
    <property type="entry name" value="CRCB"/>
    <property type="match status" value="1"/>
</dbReference>
<evidence type="ECO:0000256" key="4">
    <source>
        <dbReference type="ARBA" id="ARBA00022989"/>
    </source>
</evidence>
<keyword evidence="3 10" id="KW-0812">Transmembrane</keyword>
<keyword evidence="13" id="KW-1185">Reference proteome</keyword>
<keyword evidence="6" id="KW-0406">Ion transport</keyword>
<name>A0AA90H5S0_9ACTN</name>
<proteinExistence type="inferred from homology"/>
<keyword evidence="6" id="KW-0407">Ion channel</keyword>
<evidence type="ECO:0000313" key="12">
    <source>
        <dbReference type="EMBL" id="MDI5972426.1"/>
    </source>
</evidence>
<dbReference type="GO" id="GO:0005886">
    <property type="term" value="C:plasma membrane"/>
    <property type="evidence" value="ECO:0007669"/>
    <property type="project" value="UniProtKB-SubCell"/>
</dbReference>
<protein>
    <recommendedName>
        <fullName evidence="10">Fluoride-specific ion channel</fullName>
    </recommendedName>
</protein>
<feature type="transmembrane region" description="Helical" evidence="10">
    <location>
        <begin position="33"/>
        <end position="55"/>
    </location>
</feature>
<evidence type="ECO:0000313" key="11">
    <source>
        <dbReference type="EMBL" id="MDI5962160.1"/>
    </source>
</evidence>
<dbReference type="EMBL" id="JAAGKO020000005">
    <property type="protein sequence ID" value="MDI5962160.1"/>
    <property type="molecule type" value="Genomic_DNA"/>
</dbReference>
<keyword evidence="6" id="KW-0813">Transport</keyword>
<reference evidence="12 13" key="1">
    <citation type="submission" date="2023-05" db="EMBL/GenBank/DDBJ databases">
        <title>Streptantibioticus silvisoli sp. nov., acidotolerant actinomycetes 1 from pine litter.</title>
        <authorList>
            <person name="Swiecimska M."/>
            <person name="Golinska P."/>
            <person name="Sangal V."/>
            <person name="Wachnowicz B."/>
            <person name="Goodfellow M."/>
        </authorList>
    </citation>
    <scope>NUCLEOTIDE SEQUENCE</scope>
    <source>
        <strain evidence="12">SL13</strain>
        <strain evidence="11 13">SL54</strain>
    </source>
</reference>
<dbReference type="EMBL" id="JABXJJ020000032">
    <property type="protein sequence ID" value="MDI5972426.1"/>
    <property type="molecule type" value="Genomic_DNA"/>
</dbReference>